<proteinExistence type="predicted"/>
<comment type="caution">
    <text evidence="1">The sequence shown here is derived from an EMBL/GenBank/DDBJ whole genome shotgun (WGS) entry which is preliminary data.</text>
</comment>
<evidence type="ECO:0000313" key="2">
    <source>
        <dbReference type="Proteomes" id="UP001597097"/>
    </source>
</evidence>
<gene>
    <name evidence="1" type="ORF">ACFSJ0_10965</name>
</gene>
<dbReference type="Proteomes" id="UP001597097">
    <property type="component" value="Unassembled WGS sequence"/>
</dbReference>
<accession>A0ABW4G458</accession>
<keyword evidence="2" id="KW-1185">Reference proteome</keyword>
<dbReference type="EMBL" id="JBHUCM010000011">
    <property type="protein sequence ID" value="MFD1537557.1"/>
    <property type="molecule type" value="Genomic_DNA"/>
</dbReference>
<sequence>MMEFTGVFDIHLTVAASDDLELLGRWAAMSDAKLTHIVLARGEVPSQPMLTLAGRGTLTEQRAIVVRCTERLQVAGFDVVRGKIEAAPWNEDVPQTAAAAATLAGCYFEHHVKVVALDDVAGLAEIAQRHAAHVSRNARRQCADGHHERFVTQRCRGIGLPTARRSGSRPEGCRIFPRPTCLSRTAKASASRRSSTRR</sequence>
<reference evidence="2" key="1">
    <citation type="journal article" date="2019" name="Int. J. Syst. Evol. Microbiol.">
        <title>The Global Catalogue of Microorganisms (GCM) 10K type strain sequencing project: providing services to taxonomists for standard genome sequencing and annotation.</title>
        <authorList>
            <consortium name="The Broad Institute Genomics Platform"/>
            <consortium name="The Broad Institute Genome Sequencing Center for Infectious Disease"/>
            <person name="Wu L."/>
            <person name="Ma J."/>
        </authorList>
    </citation>
    <scope>NUCLEOTIDE SEQUENCE [LARGE SCALE GENOMIC DNA]</scope>
    <source>
        <strain evidence="2">CGMCC 1.15399</strain>
    </source>
</reference>
<protein>
    <submittedName>
        <fullName evidence="1">Uncharacterized protein</fullName>
    </submittedName>
</protein>
<name>A0ABW4G458_9ACTN</name>
<dbReference type="RefSeq" id="WP_219531978.1">
    <property type="nucleotide sequence ID" value="NZ_JAHKRM010000012.1"/>
</dbReference>
<organism evidence="1 2">
    <name type="scientific">Nonomuraea guangzhouensis</name>
    <dbReference type="NCBI Taxonomy" id="1291555"/>
    <lineage>
        <taxon>Bacteria</taxon>
        <taxon>Bacillati</taxon>
        <taxon>Actinomycetota</taxon>
        <taxon>Actinomycetes</taxon>
        <taxon>Streptosporangiales</taxon>
        <taxon>Streptosporangiaceae</taxon>
        <taxon>Nonomuraea</taxon>
    </lineage>
</organism>
<evidence type="ECO:0000313" key="1">
    <source>
        <dbReference type="EMBL" id="MFD1537557.1"/>
    </source>
</evidence>